<dbReference type="Gene3D" id="3.20.20.80">
    <property type="entry name" value="Glycosidases"/>
    <property type="match status" value="1"/>
</dbReference>
<dbReference type="InterPro" id="IPR013783">
    <property type="entry name" value="Ig-like_fold"/>
</dbReference>
<dbReference type="SUPFAM" id="SSF49303">
    <property type="entry name" value="beta-Galactosidase/glucuronidase domain"/>
    <property type="match status" value="1"/>
</dbReference>
<dbReference type="InterPro" id="IPR006103">
    <property type="entry name" value="Glyco_hydro_2_cat"/>
</dbReference>
<evidence type="ECO:0000313" key="7">
    <source>
        <dbReference type="EMBL" id="TWT29339.1"/>
    </source>
</evidence>
<evidence type="ECO:0000256" key="1">
    <source>
        <dbReference type="ARBA" id="ARBA00007401"/>
    </source>
</evidence>
<accession>A0A5C5UU38</accession>
<proteinExistence type="inferred from homology"/>
<dbReference type="SUPFAM" id="SSF49785">
    <property type="entry name" value="Galactose-binding domain-like"/>
    <property type="match status" value="2"/>
</dbReference>
<feature type="domain" description="Glycoside hydrolase family 2 immunoglobulin-like beta-sandwich" evidence="4">
    <location>
        <begin position="207"/>
        <end position="307"/>
    </location>
</feature>
<organism evidence="7 8">
    <name type="scientific">Posidoniimonas corsicana</name>
    <dbReference type="NCBI Taxonomy" id="1938618"/>
    <lineage>
        <taxon>Bacteria</taxon>
        <taxon>Pseudomonadati</taxon>
        <taxon>Planctomycetota</taxon>
        <taxon>Planctomycetia</taxon>
        <taxon>Pirellulales</taxon>
        <taxon>Lacipirellulaceae</taxon>
        <taxon>Posidoniimonas</taxon>
    </lineage>
</organism>
<dbReference type="Pfam" id="PF22666">
    <property type="entry name" value="Glyco_hydro_2_N2"/>
    <property type="match status" value="1"/>
</dbReference>
<reference evidence="7 8" key="1">
    <citation type="submission" date="2019-02" db="EMBL/GenBank/DDBJ databases">
        <title>Deep-cultivation of Planctomycetes and their phenomic and genomic characterization uncovers novel biology.</title>
        <authorList>
            <person name="Wiegand S."/>
            <person name="Jogler M."/>
            <person name="Boedeker C."/>
            <person name="Pinto D."/>
            <person name="Vollmers J."/>
            <person name="Rivas-Marin E."/>
            <person name="Kohn T."/>
            <person name="Peeters S.H."/>
            <person name="Heuer A."/>
            <person name="Rast P."/>
            <person name="Oberbeckmann S."/>
            <person name="Bunk B."/>
            <person name="Jeske O."/>
            <person name="Meyerdierks A."/>
            <person name="Storesund J.E."/>
            <person name="Kallscheuer N."/>
            <person name="Luecker S."/>
            <person name="Lage O.M."/>
            <person name="Pohl T."/>
            <person name="Merkel B.J."/>
            <person name="Hornburger P."/>
            <person name="Mueller R.-W."/>
            <person name="Bruemmer F."/>
            <person name="Labrenz M."/>
            <person name="Spormann A.M."/>
            <person name="Op Den Camp H."/>
            <person name="Overmann J."/>
            <person name="Amann R."/>
            <person name="Jetten M.S.M."/>
            <person name="Mascher T."/>
            <person name="Medema M.H."/>
            <person name="Devos D.P."/>
            <person name="Kaster A.-K."/>
            <person name="Ovreas L."/>
            <person name="Rohde M."/>
            <person name="Galperin M.Y."/>
            <person name="Jogler C."/>
        </authorList>
    </citation>
    <scope>NUCLEOTIDE SEQUENCE [LARGE SCALE GENOMIC DNA]</scope>
    <source>
        <strain evidence="7 8">KOR34</strain>
    </source>
</reference>
<feature type="domain" description="Glycoside hydrolase family 2 catalytic" evidence="5">
    <location>
        <begin position="350"/>
        <end position="466"/>
    </location>
</feature>
<keyword evidence="3 7" id="KW-0326">Glycosidase</keyword>
<dbReference type="GO" id="GO:0004565">
    <property type="term" value="F:beta-galactosidase activity"/>
    <property type="evidence" value="ECO:0007669"/>
    <property type="project" value="UniProtKB-EC"/>
</dbReference>
<comment type="caution">
    <text evidence="7">The sequence shown here is derived from an EMBL/GenBank/DDBJ whole genome shotgun (WGS) entry which is preliminary data.</text>
</comment>
<dbReference type="SUPFAM" id="SSF51445">
    <property type="entry name" value="(Trans)glycosidases"/>
    <property type="match status" value="1"/>
</dbReference>
<dbReference type="PANTHER" id="PTHR42732:SF2">
    <property type="entry name" value="BETA-MANNOSIDASE"/>
    <property type="match status" value="1"/>
</dbReference>
<dbReference type="InterPro" id="IPR017853">
    <property type="entry name" value="GH"/>
</dbReference>
<feature type="domain" description="Beta-mannosidase-like galactose-binding" evidence="6">
    <location>
        <begin position="99"/>
        <end position="177"/>
    </location>
</feature>
<dbReference type="InterPro" id="IPR051913">
    <property type="entry name" value="GH2_Domain-Containing"/>
</dbReference>
<dbReference type="RefSeq" id="WP_197531757.1">
    <property type="nucleotide sequence ID" value="NZ_SIHJ01000009.1"/>
</dbReference>
<dbReference type="InterPro" id="IPR008979">
    <property type="entry name" value="Galactose-bd-like_sf"/>
</dbReference>
<dbReference type="Pfam" id="PF02836">
    <property type="entry name" value="Glyco_hydro_2_C"/>
    <property type="match status" value="1"/>
</dbReference>
<dbReference type="InterPro" id="IPR006102">
    <property type="entry name" value="Ig-like_GH2"/>
</dbReference>
<evidence type="ECO:0000256" key="3">
    <source>
        <dbReference type="ARBA" id="ARBA00023295"/>
    </source>
</evidence>
<dbReference type="Gene3D" id="2.60.120.260">
    <property type="entry name" value="Galactose-binding domain-like"/>
    <property type="match status" value="2"/>
</dbReference>
<comment type="similarity">
    <text evidence="1">Belongs to the glycosyl hydrolase 2 family.</text>
</comment>
<dbReference type="InterPro" id="IPR054593">
    <property type="entry name" value="Beta-mannosidase-like_N2"/>
</dbReference>
<evidence type="ECO:0000259" key="4">
    <source>
        <dbReference type="Pfam" id="PF00703"/>
    </source>
</evidence>
<dbReference type="AlphaFoldDB" id="A0A5C5UU38"/>
<sequence>MLVALASAWVSGVCLAEESGKQPVMTRWGKDLDVSHVLPEYPRPQLVRSDWTNLNGEWDFALTGADEPQPAKFADQIVVPFPVEAPLSGVGKRVEEGDAVWYRRMFEAPALKGGRLLLHFGAVDWDATVWVNGKRVGSHQGGFDAFSFDITEALGESGPQTLVVKVLDPTNRGTQPHGKQSLEPGGIVYTAVTGIWQTVWLERVPATYIRSLKVTPHVDSSELEIVAEVVGPDADKAIVRARVPRGEELFYRKTGRANAPMRLKAPNAELWTPDSPRLYDLNVELAVPGADESRKVVDSVDSYFGMRSVELRKADDGFNRLFLNGEPVFNLGPLDQGWWPDGLYTAPSDEALKYDIEMTKRYGFNMCRKHVKVEPARWYYWCDKLGLLVWQDMPNGDRAISWNEPDIERVPESEQVFRRELRAMMDQLHNFPSIIAWVPFNEGWGQFKTEEILAWVKQHDPTRLVDGPSGWSDRGVGDMHDMHNYPGPAMFAPEESRASVLGEFGGLGLAVEGHLWQESGNWGYNFYESREQLHSHYRQLIDNLWVLKSKGLAAAIYTQTTDVEGEINGLLTYDREVEKIDPDRAAEWNKRLYGPAPTVMTAVATSKDPNGHGEQWRYTTEAPASDDWFKPGFDDSAWKLGRAGFGAPNTPGAIVRTEWTGTDIWLRREIELTDADLEGSLYFFVHHDEDAEIYFNGVKLATLSGYTTDYQLIAIPSEGREALRAGRGVLAVHCRQRTGGQYIDLGFMTVQTKSDLAGATASARRQPLPESKPQ</sequence>
<evidence type="ECO:0000313" key="8">
    <source>
        <dbReference type="Proteomes" id="UP000316714"/>
    </source>
</evidence>
<dbReference type="Gene3D" id="2.60.40.10">
    <property type="entry name" value="Immunoglobulins"/>
    <property type="match status" value="1"/>
</dbReference>
<name>A0A5C5UU38_9BACT</name>
<keyword evidence="2 7" id="KW-0378">Hydrolase</keyword>
<protein>
    <submittedName>
        <fullName evidence="7">Beta-galactosidase</fullName>
        <ecNumber evidence="7">3.2.1.23</ecNumber>
    </submittedName>
</protein>
<evidence type="ECO:0000256" key="2">
    <source>
        <dbReference type="ARBA" id="ARBA00022801"/>
    </source>
</evidence>
<dbReference type="Proteomes" id="UP000316714">
    <property type="component" value="Unassembled WGS sequence"/>
</dbReference>
<evidence type="ECO:0000259" key="5">
    <source>
        <dbReference type="Pfam" id="PF02836"/>
    </source>
</evidence>
<gene>
    <name evidence="7" type="primary">lacZ_11</name>
    <name evidence="7" type="ORF">KOR34_52490</name>
</gene>
<keyword evidence="8" id="KW-1185">Reference proteome</keyword>
<dbReference type="EC" id="3.2.1.23" evidence="7"/>
<dbReference type="EMBL" id="SIHJ01000009">
    <property type="protein sequence ID" value="TWT29339.1"/>
    <property type="molecule type" value="Genomic_DNA"/>
</dbReference>
<dbReference type="InterPro" id="IPR036156">
    <property type="entry name" value="Beta-gal/glucu_dom_sf"/>
</dbReference>
<evidence type="ECO:0000259" key="6">
    <source>
        <dbReference type="Pfam" id="PF22666"/>
    </source>
</evidence>
<dbReference type="PANTHER" id="PTHR42732">
    <property type="entry name" value="BETA-GALACTOSIDASE"/>
    <property type="match status" value="1"/>
</dbReference>
<dbReference type="GO" id="GO:0005975">
    <property type="term" value="P:carbohydrate metabolic process"/>
    <property type="evidence" value="ECO:0007669"/>
    <property type="project" value="InterPro"/>
</dbReference>
<dbReference type="Pfam" id="PF00703">
    <property type="entry name" value="Glyco_hydro_2"/>
    <property type="match status" value="1"/>
</dbReference>